<dbReference type="NCBIfam" id="NF000955">
    <property type="entry name" value="PRK00099.1-1"/>
    <property type="match status" value="1"/>
</dbReference>
<gene>
    <name evidence="5 6" type="primary">rplJ</name>
    <name evidence="6" type="ORF">IAA86_03680</name>
</gene>
<dbReference type="SUPFAM" id="SSF160369">
    <property type="entry name" value="Ribosomal protein L10-like"/>
    <property type="match status" value="1"/>
</dbReference>
<proteinExistence type="inferred from homology"/>
<keyword evidence="5" id="KW-0699">rRNA-binding</keyword>
<reference evidence="6" key="1">
    <citation type="submission" date="2020-10" db="EMBL/GenBank/DDBJ databases">
        <authorList>
            <person name="Gilroy R."/>
        </authorList>
    </citation>
    <scope>NUCLEOTIDE SEQUENCE</scope>
    <source>
        <strain evidence="6">CHK152-2871</strain>
    </source>
</reference>
<dbReference type="HAMAP" id="MF_00362">
    <property type="entry name" value="Ribosomal_uL10"/>
    <property type="match status" value="1"/>
</dbReference>
<dbReference type="GO" id="GO:1990904">
    <property type="term" value="C:ribonucleoprotein complex"/>
    <property type="evidence" value="ECO:0007669"/>
    <property type="project" value="UniProtKB-KW"/>
</dbReference>
<evidence type="ECO:0000256" key="3">
    <source>
        <dbReference type="ARBA" id="ARBA00023274"/>
    </source>
</evidence>
<comment type="subunit">
    <text evidence="5">Part of the ribosomal stalk of the 50S ribosomal subunit. The N-terminus interacts with L11 and the large rRNA to form the base of the stalk. The C-terminus forms an elongated spine to which L12 dimers bind in a sequential fashion forming a multimeric L10(L12)X complex.</text>
</comment>
<evidence type="ECO:0000256" key="4">
    <source>
        <dbReference type="ARBA" id="ARBA00035202"/>
    </source>
</evidence>
<dbReference type="InterPro" id="IPR001790">
    <property type="entry name" value="Ribosomal_uL10"/>
</dbReference>
<dbReference type="InterPro" id="IPR022973">
    <property type="entry name" value="Ribosomal_uL10_bac"/>
</dbReference>
<dbReference type="InterPro" id="IPR047865">
    <property type="entry name" value="Ribosomal_uL10_bac_type"/>
</dbReference>
<evidence type="ECO:0000256" key="2">
    <source>
        <dbReference type="ARBA" id="ARBA00022980"/>
    </source>
</evidence>
<comment type="similarity">
    <text evidence="1 5">Belongs to the universal ribosomal protein uL10 family.</text>
</comment>
<dbReference type="EMBL" id="DVJQ01000032">
    <property type="protein sequence ID" value="HIS74104.1"/>
    <property type="molecule type" value="Genomic_DNA"/>
</dbReference>
<keyword evidence="3 5" id="KW-0687">Ribonucleoprotein</keyword>
<accession>A0A9D1FI28</accession>
<name>A0A9D1FI28_9BACT</name>
<protein>
    <recommendedName>
        <fullName evidence="4 5">Large ribosomal subunit protein uL10</fullName>
    </recommendedName>
</protein>
<comment type="function">
    <text evidence="5">Forms part of the ribosomal stalk, playing a central role in the interaction of the ribosome with GTP-bound translation factors.</text>
</comment>
<dbReference type="Gene3D" id="6.10.250.290">
    <property type="match status" value="1"/>
</dbReference>
<sequence length="172" mass="18718">MSTKAFKNEKIEYFKKQFEQAKVAIVTDYRGLSVDEITQLRRALQKENSDFTVTKNTLCKIASKGTNFEAIESLMQGPNAIAFGFGDEVSAAKVVAKFIKENKKGEIIGGVMEGNLLNADEAKKLANMPSREELYAKMLGSINSPASGIVYGVNSVMSALVRAIDAVAKQKA</sequence>
<evidence type="ECO:0000313" key="6">
    <source>
        <dbReference type="EMBL" id="HIS74104.1"/>
    </source>
</evidence>
<keyword evidence="2 5" id="KW-0689">Ribosomal protein</keyword>
<dbReference type="InterPro" id="IPR043141">
    <property type="entry name" value="Ribosomal_uL10-like_sf"/>
</dbReference>
<dbReference type="AlphaFoldDB" id="A0A9D1FI28"/>
<organism evidence="6 7">
    <name type="scientific">Candidatus Galligastranaerophilus intestinavium</name>
    <dbReference type="NCBI Taxonomy" id="2840836"/>
    <lineage>
        <taxon>Bacteria</taxon>
        <taxon>Candidatus Galligastranaerophilus</taxon>
    </lineage>
</organism>
<dbReference type="GO" id="GO:0006412">
    <property type="term" value="P:translation"/>
    <property type="evidence" value="ECO:0007669"/>
    <property type="project" value="UniProtKB-UniRule"/>
</dbReference>
<keyword evidence="5" id="KW-0694">RNA-binding</keyword>
<dbReference type="GO" id="GO:0070180">
    <property type="term" value="F:large ribosomal subunit rRNA binding"/>
    <property type="evidence" value="ECO:0007669"/>
    <property type="project" value="UniProtKB-UniRule"/>
</dbReference>
<evidence type="ECO:0000256" key="5">
    <source>
        <dbReference type="HAMAP-Rule" id="MF_00362"/>
    </source>
</evidence>
<dbReference type="Proteomes" id="UP000886865">
    <property type="component" value="Unassembled WGS sequence"/>
</dbReference>
<dbReference type="GO" id="GO:0005840">
    <property type="term" value="C:ribosome"/>
    <property type="evidence" value="ECO:0007669"/>
    <property type="project" value="UniProtKB-KW"/>
</dbReference>
<reference evidence="6" key="2">
    <citation type="journal article" date="2021" name="PeerJ">
        <title>Extensive microbial diversity within the chicken gut microbiome revealed by metagenomics and culture.</title>
        <authorList>
            <person name="Gilroy R."/>
            <person name="Ravi A."/>
            <person name="Getino M."/>
            <person name="Pursley I."/>
            <person name="Horton D.L."/>
            <person name="Alikhan N.F."/>
            <person name="Baker D."/>
            <person name="Gharbi K."/>
            <person name="Hall N."/>
            <person name="Watson M."/>
            <person name="Adriaenssens E.M."/>
            <person name="Foster-Nyarko E."/>
            <person name="Jarju S."/>
            <person name="Secka A."/>
            <person name="Antonio M."/>
            <person name="Oren A."/>
            <person name="Chaudhuri R.R."/>
            <person name="La Ragione R."/>
            <person name="Hildebrand F."/>
            <person name="Pallen M.J."/>
        </authorList>
    </citation>
    <scope>NUCLEOTIDE SEQUENCE</scope>
    <source>
        <strain evidence="6">CHK152-2871</strain>
    </source>
</reference>
<evidence type="ECO:0000256" key="1">
    <source>
        <dbReference type="ARBA" id="ARBA00008889"/>
    </source>
</evidence>
<dbReference type="Gene3D" id="3.30.70.1730">
    <property type="match status" value="1"/>
</dbReference>
<comment type="caution">
    <text evidence="6">The sequence shown here is derived from an EMBL/GenBank/DDBJ whole genome shotgun (WGS) entry which is preliminary data.</text>
</comment>
<dbReference type="CDD" id="cd05797">
    <property type="entry name" value="Ribosomal_L10"/>
    <property type="match status" value="1"/>
</dbReference>
<evidence type="ECO:0000313" key="7">
    <source>
        <dbReference type="Proteomes" id="UP000886865"/>
    </source>
</evidence>
<dbReference type="PANTHER" id="PTHR11560">
    <property type="entry name" value="39S RIBOSOMAL PROTEIN L10, MITOCHONDRIAL"/>
    <property type="match status" value="1"/>
</dbReference>
<dbReference type="Pfam" id="PF00466">
    <property type="entry name" value="Ribosomal_L10"/>
    <property type="match status" value="1"/>
</dbReference>